<feature type="compositionally biased region" description="Basic and acidic residues" evidence="1">
    <location>
        <begin position="1"/>
        <end position="15"/>
    </location>
</feature>
<evidence type="ECO:0000256" key="1">
    <source>
        <dbReference type="SAM" id="MobiDB-lite"/>
    </source>
</evidence>
<name>A0A1E3X451_9BACT</name>
<sequence length="29" mass="3453">NVNKNRTDRLRDAIQRKRVQKGRSKNLTS</sequence>
<proteinExistence type="predicted"/>
<accession>A0A1E3X451</accession>
<evidence type="ECO:0000313" key="2">
    <source>
        <dbReference type="EMBL" id="ODS30388.1"/>
    </source>
</evidence>
<reference evidence="2 3" key="1">
    <citation type="submission" date="2016-07" db="EMBL/GenBank/DDBJ databases">
        <title>Draft genome of Scalindua rubra, obtained from a brine-seawater interface in the Red Sea, sheds light on salt adaptation in anammox bacteria.</title>
        <authorList>
            <person name="Speth D.R."/>
            <person name="Lagkouvardos I."/>
            <person name="Wang Y."/>
            <person name="Qian P.-Y."/>
            <person name="Dutilh B.E."/>
            <person name="Jetten M.S."/>
        </authorList>
    </citation>
    <scope>NUCLEOTIDE SEQUENCE [LARGE SCALE GENOMIC DNA]</scope>
    <source>
        <strain evidence="2">BSI-1</strain>
    </source>
</reference>
<dbReference type="EMBL" id="MAYW01000234">
    <property type="protein sequence ID" value="ODS30388.1"/>
    <property type="molecule type" value="Genomic_DNA"/>
</dbReference>
<gene>
    <name evidence="2" type="ORF">SCARUB_04509</name>
</gene>
<organism evidence="2 3">
    <name type="scientific">Candidatus Scalindua rubra</name>
    <dbReference type="NCBI Taxonomy" id="1872076"/>
    <lineage>
        <taxon>Bacteria</taxon>
        <taxon>Pseudomonadati</taxon>
        <taxon>Planctomycetota</taxon>
        <taxon>Candidatus Brocadiia</taxon>
        <taxon>Candidatus Brocadiales</taxon>
        <taxon>Candidatus Scalinduaceae</taxon>
        <taxon>Candidatus Scalindua</taxon>
    </lineage>
</organism>
<protein>
    <submittedName>
        <fullName evidence="2">Uncharacterized protein</fullName>
    </submittedName>
</protein>
<dbReference type="Proteomes" id="UP000094056">
    <property type="component" value="Unassembled WGS sequence"/>
</dbReference>
<feature type="region of interest" description="Disordered" evidence="1">
    <location>
        <begin position="1"/>
        <end position="29"/>
    </location>
</feature>
<evidence type="ECO:0000313" key="3">
    <source>
        <dbReference type="Proteomes" id="UP000094056"/>
    </source>
</evidence>
<dbReference type="AlphaFoldDB" id="A0A1E3X451"/>
<comment type="caution">
    <text evidence="2">The sequence shown here is derived from an EMBL/GenBank/DDBJ whole genome shotgun (WGS) entry which is preliminary data.</text>
</comment>
<feature type="non-terminal residue" evidence="2">
    <location>
        <position position="1"/>
    </location>
</feature>
<feature type="compositionally biased region" description="Basic residues" evidence="1">
    <location>
        <begin position="16"/>
        <end position="29"/>
    </location>
</feature>